<dbReference type="OrthoDB" id="329835at2759"/>
<feature type="domain" description="Malonyl-CoA:ACP transacylase (MAT)" evidence="4">
    <location>
        <begin position="79"/>
        <end position="334"/>
    </location>
</feature>
<keyword evidence="3" id="KW-0808">Transferase</keyword>
<dbReference type="PANTHER" id="PTHR43775">
    <property type="entry name" value="FATTY ACID SYNTHASE"/>
    <property type="match status" value="1"/>
</dbReference>
<dbReference type="RefSeq" id="XP_001224486.1">
    <property type="nucleotide sequence ID" value="XM_001224485.1"/>
</dbReference>
<dbReference type="InterPro" id="IPR032821">
    <property type="entry name" value="PKS_assoc"/>
</dbReference>
<dbReference type="InterPro" id="IPR001227">
    <property type="entry name" value="Ac_transferase_dom_sf"/>
</dbReference>
<dbReference type="InterPro" id="IPR014043">
    <property type="entry name" value="Acyl_transferase_dom"/>
</dbReference>
<dbReference type="GO" id="GO:0044550">
    <property type="term" value="P:secondary metabolite biosynthetic process"/>
    <property type="evidence" value="ECO:0007669"/>
    <property type="project" value="TreeGrafter"/>
</dbReference>
<evidence type="ECO:0000256" key="1">
    <source>
        <dbReference type="ARBA" id="ARBA00022450"/>
    </source>
</evidence>
<evidence type="ECO:0000313" key="5">
    <source>
        <dbReference type="EMBL" id="EAQ85577.1"/>
    </source>
</evidence>
<dbReference type="SUPFAM" id="SSF53901">
    <property type="entry name" value="Thiolase-like"/>
    <property type="match status" value="1"/>
</dbReference>
<dbReference type="InterPro" id="IPR050091">
    <property type="entry name" value="PKS_NRPS_Biosynth_Enz"/>
</dbReference>
<dbReference type="InParanoid" id="Q2GYX4"/>
<dbReference type="STRING" id="306901.Q2GYX4"/>
<organism evidence="5 6">
    <name type="scientific">Chaetomium globosum (strain ATCC 6205 / CBS 148.51 / DSM 1962 / NBRC 6347 / NRRL 1970)</name>
    <name type="common">Soil fungus</name>
    <dbReference type="NCBI Taxonomy" id="306901"/>
    <lineage>
        <taxon>Eukaryota</taxon>
        <taxon>Fungi</taxon>
        <taxon>Dikarya</taxon>
        <taxon>Ascomycota</taxon>
        <taxon>Pezizomycotina</taxon>
        <taxon>Sordariomycetes</taxon>
        <taxon>Sordariomycetidae</taxon>
        <taxon>Sordariales</taxon>
        <taxon>Chaetomiaceae</taxon>
        <taxon>Chaetomium</taxon>
    </lineage>
</organism>
<proteinExistence type="predicted"/>
<dbReference type="InterPro" id="IPR016039">
    <property type="entry name" value="Thiolase-like"/>
</dbReference>
<dbReference type="HOGENOM" id="CLU_752276_0_0_1"/>
<keyword evidence="2" id="KW-0597">Phosphoprotein</keyword>
<dbReference type="PANTHER" id="PTHR43775:SF20">
    <property type="entry name" value="HYBRID PKS-NRPS SYNTHETASE APDA"/>
    <property type="match status" value="1"/>
</dbReference>
<reference evidence="6" key="1">
    <citation type="journal article" date="2015" name="Genome Announc.">
        <title>Draft genome sequence of the cellulolytic fungus Chaetomium globosum.</title>
        <authorList>
            <person name="Cuomo C.A."/>
            <person name="Untereiner W.A."/>
            <person name="Ma L.-J."/>
            <person name="Grabherr M."/>
            <person name="Birren B.W."/>
        </authorList>
    </citation>
    <scope>NUCLEOTIDE SEQUENCE [LARGE SCALE GENOMIC DNA]</scope>
    <source>
        <strain evidence="6">ATCC 6205 / CBS 148.51 / DSM 1962 / NBRC 6347 / NRRL 1970</strain>
    </source>
</reference>
<evidence type="ECO:0000313" key="6">
    <source>
        <dbReference type="Proteomes" id="UP000001056"/>
    </source>
</evidence>
<dbReference type="Gene3D" id="3.40.366.10">
    <property type="entry name" value="Malonyl-Coenzyme A Acyl Carrier Protein, domain 2"/>
    <property type="match status" value="2"/>
</dbReference>
<dbReference type="eggNOG" id="KOG1202">
    <property type="taxonomic scope" value="Eukaryota"/>
</dbReference>
<keyword evidence="1" id="KW-0596">Phosphopantetheine</keyword>
<keyword evidence="6" id="KW-1185">Reference proteome</keyword>
<dbReference type="SMART" id="SM00827">
    <property type="entry name" value="PKS_AT"/>
    <property type="match status" value="1"/>
</dbReference>
<dbReference type="Gene3D" id="3.30.70.3290">
    <property type="match status" value="1"/>
</dbReference>
<dbReference type="EMBL" id="CH408033">
    <property type="protein sequence ID" value="EAQ85577.1"/>
    <property type="molecule type" value="Genomic_DNA"/>
</dbReference>
<dbReference type="AlphaFoldDB" id="Q2GYX4"/>
<dbReference type="GeneID" id="4393633"/>
<evidence type="ECO:0000259" key="4">
    <source>
        <dbReference type="SMART" id="SM00827"/>
    </source>
</evidence>
<accession>Q2GYX4</accession>
<dbReference type="Proteomes" id="UP000001056">
    <property type="component" value="Unassembled WGS sequence"/>
</dbReference>
<evidence type="ECO:0000256" key="2">
    <source>
        <dbReference type="ARBA" id="ARBA00022553"/>
    </source>
</evidence>
<dbReference type="SUPFAM" id="SSF52151">
    <property type="entry name" value="FabD/lysophospholipase-like"/>
    <property type="match status" value="1"/>
</dbReference>
<dbReference type="InterPro" id="IPR016035">
    <property type="entry name" value="Acyl_Trfase/lysoPLipase"/>
</dbReference>
<dbReference type="GO" id="GO:0006633">
    <property type="term" value="P:fatty acid biosynthetic process"/>
    <property type="evidence" value="ECO:0007669"/>
    <property type="project" value="TreeGrafter"/>
</dbReference>
<protein>
    <recommendedName>
        <fullName evidence="4">Malonyl-CoA:ACP transacylase (MAT) domain-containing protein</fullName>
    </recommendedName>
</protein>
<dbReference type="GO" id="GO:0004312">
    <property type="term" value="F:fatty acid synthase activity"/>
    <property type="evidence" value="ECO:0007669"/>
    <property type="project" value="TreeGrafter"/>
</dbReference>
<evidence type="ECO:0000256" key="3">
    <source>
        <dbReference type="ARBA" id="ARBA00022679"/>
    </source>
</evidence>
<dbReference type="VEuPathDB" id="FungiDB:CHGG_06830"/>
<name>Q2GYX4_CHAGB</name>
<gene>
    <name evidence="5" type="ORF">CHGG_06830</name>
</gene>
<dbReference type="Pfam" id="PF00698">
    <property type="entry name" value="Acyl_transf_1"/>
    <property type="match status" value="1"/>
</dbReference>
<sequence>MLFDRLSPPAAPFYNGLEVATQANPWPRVNHVRRASVNSFGFGGANAHIILENYDPAAGVAKDSIRDTSKHPATFTPFIFSAASETALEEMLQAYVVHLTEQPQFSPPDLSHTLYARRSGLGVRVALPASMSPERLACSITDYLELVRARQKHKGRLTSASIVLVDLLYAAGVEFAAVVGHSSGEIAAAYAAGMISAEEAIKIAYYRGWCLQRYVSAQGRIMAVGTSLENGSELCGLQEFDGRLYVHSGTMMGTAAHLQSLKGEYWKHNMLQPVLFAQAIEVAARMNQDAPFNMAIEVGAHPALKGPATETLAAIYEGSQPSPPIYTGTLQRGTEEDTGALSATLGFVWSRFATTIVDFIKYEAVATG</sequence>
<dbReference type="Gene3D" id="3.40.47.10">
    <property type="match status" value="1"/>
</dbReference>
<dbReference type="Pfam" id="PF16197">
    <property type="entry name" value="KAsynt_C_assoc"/>
    <property type="match status" value="1"/>
</dbReference>